<evidence type="ECO:0000256" key="12">
    <source>
        <dbReference type="ARBA" id="ARBA00023001"/>
    </source>
</evidence>
<keyword evidence="5" id="KW-0963">Cytoplasm</keyword>
<feature type="active site" description="Proton donor" evidence="20">
    <location>
        <position position="124"/>
    </location>
</feature>
<keyword evidence="18" id="KW-0862">Zinc</keyword>
<dbReference type="Pfam" id="PF13639">
    <property type="entry name" value="zf-RING_2"/>
    <property type="match status" value="1"/>
</dbReference>
<gene>
    <name evidence="24" type="ORF">SmJEL517_g05860</name>
</gene>
<evidence type="ECO:0000256" key="9">
    <source>
        <dbReference type="ARBA" id="ARBA00022763"/>
    </source>
</evidence>
<dbReference type="InterPro" id="IPR001524">
    <property type="entry name" value="Glyco_hydro_6_CS"/>
</dbReference>
<comment type="similarity">
    <text evidence="21">Belongs to the glycosyl hydrolase family 6.</text>
</comment>
<dbReference type="SUPFAM" id="SSF51989">
    <property type="entry name" value="Glycosyl hydrolases family 6, cellulases"/>
    <property type="match status" value="1"/>
</dbReference>
<protein>
    <recommendedName>
        <fullName evidence="21">Glucanase</fullName>
        <ecNumber evidence="21">3.2.1.-</ecNumber>
    </recommendedName>
</protein>
<dbReference type="Gene3D" id="3.20.20.40">
    <property type="entry name" value="1, 4-beta cellobiohydrolase"/>
    <property type="match status" value="1"/>
</dbReference>
<dbReference type="InterPro" id="IPR037381">
    <property type="entry name" value="RFWD3"/>
</dbReference>
<evidence type="ECO:0000256" key="17">
    <source>
        <dbReference type="ARBA" id="ARBA00023326"/>
    </source>
</evidence>
<keyword evidence="7" id="KW-0808">Transferase</keyword>
<evidence type="ECO:0000256" key="18">
    <source>
        <dbReference type="PROSITE-ProRule" id="PRU00175"/>
    </source>
</evidence>
<evidence type="ECO:0000256" key="6">
    <source>
        <dbReference type="ARBA" id="ARBA00022574"/>
    </source>
</evidence>
<dbReference type="GO" id="GO:0030245">
    <property type="term" value="P:cellulose catabolic process"/>
    <property type="evidence" value="ECO:0007669"/>
    <property type="project" value="UniProtKB-KW"/>
</dbReference>
<evidence type="ECO:0000256" key="7">
    <source>
        <dbReference type="ARBA" id="ARBA00022679"/>
    </source>
</evidence>
<dbReference type="OrthoDB" id="2160637at2759"/>
<comment type="pathway">
    <text evidence="4">Protein modification; protein ubiquitination.</text>
</comment>
<evidence type="ECO:0000256" key="21">
    <source>
        <dbReference type="RuleBase" id="RU361186"/>
    </source>
</evidence>
<dbReference type="InterPro" id="IPR015943">
    <property type="entry name" value="WD40/YVTN_repeat-like_dom_sf"/>
</dbReference>
<dbReference type="CDD" id="cd16450">
    <property type="entry name" value="mRING-C3HGC3_RFWD3"/>
    <property type="match status" value="1"/>
</dbReference>
<keyword evidence="17 21" id="KW-0624">Polysaccharide degradation</keyword>
<keyword evidence="15 21" id="KW-0119">Carbohydrate metabolism</keyword>
<keyword evidence="9" id="KW-0227">DNA damage</keyword>
<dbReference type="GO" id="GO:0016567">
    <property type="term" value="P:protein ubiquitination"/>
    <property type="evidence" value="ECO:0007669"/>
    <property type="project" value="InterPro"/>
</dbReference>
<dbReference type="AlphaFoldDB" id="A0A507BLP4"/>
<evidence type="ECO:0000256" key="14">
    <source>
        <dbReference type="ARBA" id="ARBA00023242"/>
    </source>
</evidence>
<dbReference type="EC" id="3.2.1.-" evidence="21"/>
<evidence type="ECO:0000256" key="19">
    <source>
        <dbReference type="PROSITE-ProRule" id="PRU10056"/>
    </source>
</evidence>
<keyword evidence="6" id="KW-0853">WD repeat</keyword>
<evidence type="ECO:0000256" key="20">
    <source>
        <dbReference type="PROSITE-ProRule" id="PRU10057"/>
    </source>
</evidence>
<dbReference type="PANTHER" id="PTHR16047:SF7">
    <property type="entry name" value="E3 UBIQUITIN-PROTEIN LIGASE RFWD3"/>
    <property type="match status" value="1"/>
</dbReference>
<dbReference type="PROSITE" id="PS00656">
    <property type="entry name" value="GLYCOSYL_HYDROL_F6_2"/>
    <property type="match status" value="1"/>
</dbReference>
<dbReference type="RefSeq" id="XP_031022243.1">
    <property type="nucleotide sequence ID" value="XM_031171786.1"/>
</dbReference>
<dbReference type="InterPro" id="IPR001841">
    <property type="entry name" value="Znf_RING"/>
</dbReference>
<dbReference type="Gene3D" id="2.130.10.10">
    <property type="entry name" value="YVTN repeat-like/Quinoprotein amine dehydrogenase"/>
    <property type="match status" value="1"/>
</dbReference>
<keyword evidence="16 21" id="KW-0326">Glycosidase</keyword>
<comment type="catalytic activity">
    <reaction evidence="1">
        <text>S-ubiquitinyl-[E2 ubiquitin-conjugating enzyme]-L-cysteine + [acceptor protein]-L-lysine = [E2 ubiquitin-conjugating enzyme]-L-cysteine + N(6)-ubiquitinyl-[acceptor protein]-L-lysine.</text>
        <dbReference type="EC" id="2.3.2.27"/>
    </reaction>
</comment>
<sequence length="996" mass="106400">MVSAYQTPSGGSPPSANNPCLTVRFAGLRGKSTYPTFTWLSSIASLQSIPVHLSNAANQSDGLPIVVSFVVYNIPGRDCSATASSGQIPTGDLEQYKTQFVDVAVSLLSNKSSNIKLVLIIEPDALANLITSGCSESATYPAAIAYAIAQFSTLPNTTIYVDCANGGLLGSPVYEGKIAPVYQDVMNLAKSINPNASIRGFSSNLANYDAFDGKGICPATEKCPLLNGTYNGNPNIDENLYTQSINVAFAAVGLPTRWLVDTSRSGRIGVRKSWSSWCNVKGAGIGERPTSNPASQVDAFVWVKPPGNSDGSSVAGSAGADPHCIPSNSLGVDALSSAPTTGSWFDKEFVMLADNASPPILSSSSTSTATVSSAPAATAAQSGATPASCANESNCNPSMSNGNSTSHSPSLNWYYAITSKQMSNLNNIAAQPITISSNDNDDTSYVADDNRPIVVDDDEDDPFQHVAVKAKADVAMDTDADHPVSSPANGKVDTECSICMDSWTSGGKHGIVSLKCGHLFGRGCIADWITRSGKKARCPTCKRAATTKDIRPLFAKNIVAIDSTERDRLVTARDDAKLEADLARKEIANLEKRHANMVLLNAQLQRQNAQLQQKLNLVNMGIESVEDESTPRPEESREYQYSANTPLTAASQSVRVLAYHPQENLLLVSRGSQANNHGLLKIKMDERNRSEYITLHESVIRDCQISPHIPDVIATASMDKSIRLTSLRTNNEVHRFKCDAPLWSCAFLPASEHLLCAGLSTGSLVIYDIRFHAKPYLNLSNRSELGGQGRGIHSLLGLGNKLLGASTAGVFVVDEFASSPGNVRCSRLETEAGTCTSFSYDAESSSCLATWRSPANVGGGMRHQVSVMSAGEDGQTKLSRDYIIELQGAPTSMTRSCIFSRPHLGKPVVVCARDTGDSGITTMGVWAAPENTSLPPRQTGQDCQLNYREYLLPGTNTGYGSNAPSNTIMDIIRTNHPTKDTIVALTPSKLHFLQWK</sequence>
<dbReference type="SMART" id="SM00184">
    <property type="entry name" value="RING"/>
    <property type="match status" value="1"/>
</dbReference>
<dbReference type="InterPro" id="IPR036434">
    <property type="entry name" value="Beta_cellobiohydrolase_sf"/>
</dbReference>
<dbReference type="GO" id="GO:0036297">
    <property type="term" value="P:interstrand cross-link repair"/>
    <property type="evidence" value="ECO:0007669"/>
    <property type="project" value="InterPro"/>
</dbReference>
<keyword evidence="14" id="KW-0539">Nucleus</keyword>
<keyword evidence="18" id="KW-0863">Zinc-finger</keyword>
<evidence type="ECO:0000256" key="15">
    <source>
        <dbReference type="ARBA" id="ARBA00023277"/>
    </source>
</evidence>
<evidence type="ECO:0000256" key="22">
    <source>
        <dbReference type="SAM" id="Coils"/>
    </source>
</evidence>
<dbReference type="Proteomes" id="UP000319731">
    <property type="component" value="Unassembled WGS sequence"/>
</dbReference>
<dbReference type="GO" id="GO:0061630">
    <property type="term" value="F:ubiquitin protein ligase activity"/>
    <property type="evidence" value="ECO:0007669"/>
    <property type="project" value="UniProtKB-EC"/>
</dbReference>
<keyword evidence="22" id="KW-0175">Coiled coil</keyword>
<dbReference type="Pfam" id="PF23419">
    <property type="entry name" value="WD40_RFWD3"/>
    <property type="match status" value="1"/>
</dbReference>
<dbReference type="SMART" id="SM00320">
    <property type="entry name" value="WD40"/>
    <property type="match status" value="2"/>
</dbReference>
<evidence type="ECO:0000313" key="24">
    <source>
        <dbReference type="EMBL" id="TPX30617.1"/>
    </source>
</evidence>
<evidence type="ECO:0000256" key="13">
    <source>
        <dbReference type="ARBA" id="ARBA00023204"/>
    </source>
</evidence>
<reference evidence="24 25" key="1">
    <citation type="journal article" date="2019" name="Sci. Rep.">
        <title>Comparative genomics of chytrid fungi reveal insights into the obligate biotrophic and pathogenic lifestyle of Synchytrium endobioticum.</title>
        <authorList>
            <person name="van de Vossenberg B.T.L.H."/>
            <person name="Warris S."/>
            <person name="Nguyen H.D.T."/>
            <person name="van Gent-Pelzer M.P.E."/>
            <person name="Joly D.L."/>
            <person name="van de Geest H.C."/>
            <person name="Bonants P.J.M."/>
            <person name="Smith D.S."/>
            <person name="Levesque C.A."/>
            <person name="van der Lee T.A.J."/>
        </authorList>
    </citation>
    <scope>NUCLEOTIDE SEQUENCE [LARGE SCALE GENOMIC DNA]</scope>
    <source>
        <strain evidence="24 25">JEL517</strain>
    </source>
</reference>
<dbReference type="Gene3D" id="3.30.40.10">
    <property type="entry name" value="Zinc/RING finger domain, C3HC4 (zinc finger)"/>
    <property type="match status" value="1"/>
</dbReference>
<dbReference type="PANTHER" id="PTHR16047">
    <property type="entry name" value="RFWD3 PROTEIN"/>
    <property type="match status" value="1"/>
</dbReference>
<proteinExistence type="inferred from homology"/>
<comment type="caution">
    <text evidence="24">The sequence shown here is derived from an EMBL/GenBank/DDBJ whole genome shotgun (WGS) entry which is preliminary data.</text>
</comment>
<evidence type="ECO:0000313" key="25">
    <source>
        <dbReference type="Proteomes" id="UP000319731"/>
    </source>
</evidence>
<feature type="active site" evidence="19">
    <location>
        <position position="78"/>
    </location>
</feature>
<evidence type="ECO:0000256" key="4">
    <source>
        <dbReference type="ARBA" id="ARBA00004906"/>
    </source>
</evidence>
<dbReference type="GeneID" id="42007083"/>
<dbReference type="InterPro" id="IPR013083">
    <property type="entry name" value="Znf_RING/FYVE/PHD"/>
</dbReference>
<dbReference type="InterPro" id="IPR001680">
    <property type="entry name" value="WD40_rpt"/>
</dbReference>
<evidence type="ECO:0000256" key="16">
    <source>
        <dbReference type="ARBA" id="ARBA00023295"/>
    </source>
</evidence>
<dbReference type="GO" id="GO:0005634">
    <property type="term" value="C:nucleus"/>
    <property type="evidence" value="ECO:0007669"/>
    <property type="project" value="InterPro"/>
</dbReference>
<evidence type="ECO:0000259" key="23">
    <source>
        <dbReference type="PROSITE" id="PS50089"/>
    </source>
</evidence>
<dbReference type="PROSITE" id="PS00655">
    <property type="entry name" value="GLYCOSYL_HYDROL_F6_1"/>
    <property type="match status" value="1"/>
</dbReference>
<dbReference type="Pfam" id="PF01341">
    <property type="entry name" value="Glyco_hydro_6"/>
    <property type="match status" value="1"/>
</dbReference>
<keyword evidence="8" id="KW-0677">Repeat</keyword>
<dbReference type="InterPro" id="IPR056527">
    <property type="entry name" value="WD40_RFWD3"/>
</dbReference>
<evidence type="ECO:0000256" key="3">
    <source>
        <dbReference type="ARBA" id="ARBA00004496"/>
    </source>
</evidence>
<keyword evidence="13" id="KW-0234">DNA repair</keyword>
<evidence type="ECO:0000256" key="10">
    <source>
        <dbReference type="ARBA" id="ARBA00022786"/>
    </source>
</evidence>
<evidence type="ECO:0000256" key="5">
    <source>
        <dbReference type="ARBA" id="ARBA00022490"/>
    </source>
</evidence>
<keyword evidence="12 21" id="KW-0136">Cellulose degradation</keyword>
<dbReference type="SUPFAM" id="SSF50978">
    <property type="entry name" value="WD40 repeat-like"/>
    <property type="match status" value="1"/>
</dbReference>
<keyword evidence="10" id="KW-0833">Ubl conjugation pathway</keyword>
<dbReference type="STRING" id="1806994.A0A507BLP4"/>
<dbReference type="InterPro" id="IPR016288">
    <property type="entry name" value="Beta_cellobiohydrolase"/>
</dbReference>
<feature type="coiled-coil region" evidence="22">
    <location>
        <begin position="573"/>
        <end position="628"/>
    </location>
</feature>
<organism evidence="24 25">
    <name type="scientific">Synchytrium microbalum</name>
    <dbReference type="NCBI Taxonomy" id="1806994"/>
    <lineage>
        <taxon>Eukaryota</taxon>
        <taxon>Fungi</taxon>
        <taxon>Fungi incertae sedis</taxon>
        <taxon>Chytridiomycota</taxon>
        <taxon>Chytridiomycota incertae sedis</taxon>
        <taxon>Chytridiomycetes</taxon>
        <taxon>Synchytriales</taxon>
        <taxon>Synchytriaceae</taxon>
        <taxon>Synchytrium</taxon>
    </lineage>
</organism>
<dbReference type="PROSITE" id="PS50089">
    <property type="entry name" value="ZF_RING_2"/>
    <property type="match status" value="1"/>
</dbReference>
<dbReference type="GO" id="GO:0008270">
    <property type="term" value="F:zinc ion binding"/>
    <property type="evidence" value="ECO:0007669"/>
    <property type="project" value="UniProtKB-KW"/>
</dbReference>
<name>A0A507BLP4_9FUNG</name>
<evidence type="ECO:0000256" key="2">
    <source>
        <dbReference type="ARBA" id="ARBA00004322"/>
    </source>
</evidence>
<evidence type="ECO:0000256" key="8">
    <source>
        <dbReference type="ARBA" id="ARBA00022737"/>
    </source>
</evidence>
<dbReference type="InterPro" id="IPR036322">
    <property type="entry name" value="WD40_repeat_dom_sf"/>
</dbReference>
<keyword evidence="18" id="KW-0479">Metal-binding</keyword>
<accession>A0A507BLP4</accession>
<evidence type="ECO:0000256" key="11">
    <source>
        <dbReference type="ARBA" id="ARBA00022801"/>
    </source>
</evidence>
<dbReference type="PRINTS" id="PR00733">
    <property type="entry name" value="GLHYDRLASE6"/>
</dbReference>
<dbReference type="EMBL" id="QEAO01000062">
    <property type="protein sequence ID" value="TPX30617.1"/>
    <property type="molecule type" value="Genomic_DNA"/>
</dbReference>
<comment type="subcellular location">
    <subcellularLocation>
        <location evidence="3">Cytoplasm</location>
    </subcellularLocation>
    <subcellularLocation>
        <location evidence="2">Nucleus</location>
        <location evidence="2">PML body</location>
    </subcellularLocation>
</comment>
<dbReference type="GO" id="GO:0004553">
    <property type="term" value="F:hydrolase activity, hydrolyzing O-glycosyl compounds"/>
    <property type="evidence" value="ECO:0007669"/>
    <property type="project" value="InterPro"/>
</dbReference>
<keyword evidence="25" id="KW-1185">Reference proteome</keyword>
<evidence type="ECO:0000256" key="1">
    <source>
        <dbReference type="ARBA" id="ARBA00000900"/>
    </source>
</evidence>
<feature type="domain" description="RING-type" evidence="23">
    <location>
        <begin position="496"/>
        <end position="542"/>
    </location>
</feature>
<dbReference type="GO" id="GO:0005737">
    <property type="term" value="C:cytoplasm"/>
    <property type="evidence" value="ECO:0007669"/>
    <property type="project" value="UniProtKB-SubCell"/>
</dbReference>
<keyword evidence="11 21" id="KW-0378">Hydrolase</keyword>
<dbReference type="SUPFAM" id="SSF57850">
    <property type="entry name" value="RING/U-box"/>
    <property type="match status" value="1"/>
</dbReference>